<evidence type="ECO:0000313" key="4">
    <source>
        <dbReference type="Proteomes" id="UP000299102"/>
    </source>
</evidence>
<keyword evidence="4" id="KW-1185">Reference proteome</keyword>
<feature type="transmembrane region" description="Helical" evidence="2">
    <location>
        <begin position="420"/>
        <end position="441"/>
    </location>
</feature>
<name>A0A4C1SGD3_EUMVA</name>
<dbReference type="OrthoDB" id="8064678at2759"/>
<comment type="caution">
    <text evidence="3">The sequence shown here is derived from an EMBL/GenBank/DDBJ whole genome shotgun (WGS) entry which is preliminary data.</text>
</comment>
<feature type="transmembrane region" description="Helical" evidence="2">
    <location>
        <begin position="341"/>
        <end position="364"/>
    </location>
</feature>
<protein>
    <submittedName>
        <fullName evidence="3">Uncharacterized protein</fullName>
    </submittedName>
</protein>
<reference evidence="3 4" key="1">
    <citation type="journal article" date="2019" name="Commun. Biol.">
        <title>The bagworm genome reveals a unique fibroin gene that provides high tensile strength.</title>
        <authorList>
            <person name="Kono N."/>
            <person name="Nakamura H."/>
            <person name="Ohtoshi R."/>
            <person name="Tomita M."/>
            <person name="Numata K."/>
            <person name="Arakawa K."/>
        </authorList>
    </citation>
    <scope>NUCLEOTIDE SEQUENCE [LARGE SCALE GENOMIC DNA]</scope>
</reference>
<keyword evidence="2" id="KW-0472">Membrane</keyword>
<evidence type="ECO:0000313" key="3">
    <source>
        <dbReference type="EMBL" id="GBP01209.1"/>
    </source>
</evidence>
<dbReference type="AlphaFoldDB" id="A0A4C1SGD3"/>
<accession>A0A4C1SGD3</accession>
<feature type="region of interest" description="Disordered" evidence="1">
    <location>
        <begin position="115"/>
        <end position="143"/>
    </location>
</feature>
<keyword evidence="2" id="KW-1133">Transmembrane helix</keyword>
<evidence type="ECO:0000256" key="1">
    <source>
        <dbReference type="SAM" id="MobiDB-lite"/>
    </source>
</evidence>
<keyword evidence="2" id="KW-0812">Transmembrane</keyword>
<gene>
    <name evidence="3" type="ORF">EVAR_91233_1</name>
</gene>
<sequence>MSSSNVTNCEVSVNGRNAYLTVSAEALNANNTNKKTIDSNYLTAKPISRARSVSLTQSTGDLLRIPLLQKNLITSAASSASGSYSSLNQVETIINNVQKPRVQVGMDRYITVVKRGRSPKSSKVSSVPKISRDKDADSINSHNRFSLLKDKNDEVTVTTKSSKPPPIYLRKNSNALVKKLISAIGEGTFYVIPIKRGNIDETKIQVNTETDYRKITAELDKDKKDYYTYQLKSAKGMQIVLKGIDSCVDPLEPMFRVELEPNDTKLKKMRFILFMISNSYCTVKLLWRSPTNVQGQFSATTVRNMGTQNILQVANSLRCVWELHGTANCNKPKNNQNYKNVVIAGAIILLITGLPGVFCCKAVYETETKTRVRSGTKRVACPKWPKQPQNSSHCSESIRLRTPGDIELGIENISKMMNRLFIMQVPPISSLVLIAFSLQIFNVSWGTASRFIFATIIISTLRSRTQDCANYALLVVALKPHSHELN</sequence>
<dbReference type="EMBL" id="BGZK01006897">
    <property type="protein sequence ID" value="GBP01209.1"/>
    <property type="molecule type" value="Genomic_DNA"/>
</dbReference>
<evidence type="ECO:0000256" key="2">
    <source>
        <dbReference type="SAM" id="Phobius"/>
    </source>
</evidence>
<proteinExistence type="predicted"/>
<dbReference type="Proteomes" id="UP000299102">
    <property type="component" value="Unassembled WGS sequence"/>
</dbReference>
<organism evidence="3 4">
    <name type="scientific">Eumeta variegata</name>
    <name type="common">Bagworm moth</name>
    <name type="synonym">Eumeta japonica</name>
    <dbReference type="NCBI Taxonomy" id="151549"/>
    <lineage>
        <taxon>Eukaryota</taxon>
        <taxon>Metazoa</taxon>
        <taxon>Ecdysozoa</taxon>
        <taxon>Arthropoda</taxon>
        <taxon>Hexapoda</taxon>
        <taxon>Insecta</taxon>
        <taxon>Pterygota</taxon>
        <taxon>Neoptera</taxon>
        <taxon>Endopterygota</taxon>
        <taxon>Lepidoptera</taxon>
        <taxon>Glossata</taxon>
        <taxon>Ditrysia</taxon>
        <taxon>Tineoidea</taxon>
        <taxon>Psychidae</taxon>
        <taxon>Oiketicinae</taxon>
        <taxon>Eumeta</taxon>
    </lineage>
</organism>